<feature type="compositionally biased region" description="Polar residues" evidence="1">
    <location>
        <begin position="85"/>
        <end position="94"/>
    </location>
</feature>
<feature type="region of interest" description="Disordered" evidence="1">
    <location>
        <begin position="85"/>
        <end position="113"/>
    </location>
</feature>
<dbReference type="EMBL" id="OV651819">
    <property type="protein sequence ID" value="CAH1113174.1"/>
    <property type="molecule type" value="Genomic_DNA"/>
</dbReference>
<dbReference type="OrthoDB" id="6782940at2759"/>
<proteinExistence type="predicted"/>
<gene>
    <name evidence="2" type="ORF">PSYICH_LOCUS13531</name>
</gene>
<dbReference type="AlphaFoldDB" id="A0A9P0D7A6"/>
<sequence>MYAKATNSKKVDLVCIIPTANALIEHIKRVYFQVQAWYGSQGQDETLDLLEWGRELVDGGLNPVTRTQEAGPEEILSKISCSCETDCGTSNGAKNSDEEEDEEGKEEEFEQYI</sequence>
<protein>
    <submittedName>
        <fullName evidence="2">Uncharacterized protein</fullName>
    </submittedName>
</protein>
<evidence type="ECO:0000256" key="1">
    <source>
        <dbReference type="SAM" id="MobiDB-lite"/>
    </source>
</evidence>
<accession>A0A9P0D7A6</accession>
<organism evidence="2 3">
    <name type="scientific">Psylliodes chrysocephalus</name>
    <dbReference type="NCBI Taxonomy" id="3402493"/>
    <lineage>
        <taxon>Eukaryota</taxon>
        <taxon>Metazoa</taxon>
        <taxon>Ecdysozoa</taxon>
        <taxon>Arthropoda</taxon>
        <taxon>Hexapoda</taxon>
        <taxon>Insecta</taxon>
        <taxon>Pterygota</taxon>
        <taxon>Neoptera</taxon>
        <taxon>Endopterygota</taxon>
        <taxon>Coleoptera</taxon>
        <taxon>Polyphaga</taxon>
        <taxon>Cucujiformia</taxon>
        <taxon>Chrysomeloidea</taxon>
        <taxon>Chrysomelidae</taxon>
        <taxon>Galerucinae</taxon>
        <taxon>Alticini</taxon>
        <taxon>Psylliodes</taxon>
    </lineage>
</organism>
<feature type="compositionally biased region" description="Acidic residues" evidence="1">
    <location>
        <begin position="97"/>
        <end position="113"/>
    </location>
</feature>
<keyword evidence="3" id="KW-1185">Reference proteome</keyword>
<name>A0A9P0D7A6_9CUCU</name>
<evidence type="ECO:0000313" key="2">
    <source>
        <dbReference type="EMBL" id="CAH1113174.1"/>
    </source>
</evidence>
<reference evidence="2" key="1">
    <citation type="submission" date="2022-01" db="EMBL/GenBank/DDBJ databases">
        <authorList>
            <person name="King R."/>
        </authorList>
    </citation>
    <scope>NUCLEOTIDE SEQUENCE</scope>
</reference>
<dbReference type="Proteomes" id="UP001153636">
    <property type="component" value="Chromosome 7"/>
</dbReference>
<evidence type="ECO:0000313" key="3">
    <source>
        <dbReference type="Proteomes" id="UP001153636"/>
    </source>
</evidence>